<evidence type="ECO:0000313" key="2">
    <source>
        <dbReference type="EMBL" id="KIP09468.1"/>
    </source>
</evidence>
<dbReference type="Proteomes" id="UP000053257">
    <property type="component" value="Unassembled WGS sequence"/>
</dbReference>
<dbReference type="HOGENOM" id="CLU_1540620_0_0_1"/>
<organism evidence="2 3">
    <name type="scientific">Phlebiopsis gigantea (strain 11061_1 CR5-6)</name>
    <name type="common">White-rot fungus</name>
    <name type="synonym">Peniophora gigantea</name>
    <dbReference type="NCBI Taxonomy" id="745531"/>
    <lineage>
        <taxon>Eukaryota</taxon>
        <taxon>Fungi</taxon>
        <taxon>Dikarya</taxon>
        <taxon>Basidiomycota</taxon>
        <taxon>Agaricomycotina</taxon>
        <taxon>Agaricomycetes</taxon>
        <taxon>Polyporales</taxon>
        <taxon>Phanerochaetaceae</taxon>
        <taxon>Phlebiopsis</taxon>
    </lineage>
</organism>
<reference evidence="2 3" key="1">
    <citation type="journal article" date="2014" name="PLoS Genet.">
        <title>Analysis of the Phlebiopsis gigantea genome, transcriptome and secretome provides insight into its pioneer colonization strategies of wood.</title>
        <authorList>
            <person name="Hori C."/>
            <person name="Ishida T."/>
            <person name="Igarashi K."/>
            <person name="Samejima M."/>
            <person name="Suzuki H."/>
            <person name="Master E."/>
            <person name="Ferreira P."/>
            <person name="Ruiz-Duenas F.J."/>
            <person name="Held B."/>
            <person name="Canessa P."/>
            <person name="Larrondo L.F."/>
            <person name="Schmoll M."/>
            <person name="Druzhinina I.S."/>
            <person name="Kubicek C.P."/>
            <person name="Gaskell J.A."/>
            <person name="Kersten P."/>
            <person name="St John F."/>
            <person name="Glasner J."/>
            <person name="Sabat G."/>
            <person name="Splinter BonDurant S."/>
            <person name="Syed K."/>
            <person name="Yadav J."/>
            <person name="Mgbeahuruike A.C."/>
            <person name="Kovalchuk A."/>
            <person name="Asiegbu F.O."/>
            <person name="Lackner G."/>
            <person name="Hoffmeister D."/>
            <person name="Rencoret J."/>
            <person name="Gutierrez A."/>
            <person name="Sun H."/>
            <person name="Lindquist E."/>
            <person name="Barry K."/>
            <person name="Riley R."/>
            <person name="Grigoriev I.V."/>
            <person name="Henrissat B."/>
            <person name="Kues U."/>
            <person name="Berka R.M."/>
            <person name="Martinez A.T."/>
            <person name="Covert S.F."/>
            <person name="Blanchette R.A."/>
            <person name="Cullen D."/>
        </authorList>
    </citation>
    <scope>NUCLEOTIDE SEQUENCE [LARGE SCALE GENOMIC DNA]</scope>
    <source>
        <strain evidence="2 3">11061_1 CR5-6</strain>
    </source>
</reference>
<feature type="region of interest" description="Disordered" evidence="1">
    <location>
        <begin position="101"/>
        <end position="143"/>
    </location>
</feature>
<dbReference type="EMBL" id="KN840466">
    <property type="protein sequence ID" value="KIP09468.1"/>
    <property type="molecule type" value="Genomic_DNA"/>
</dbReference>
<dbReference type="AlphaFoldDB" id="A0A0C3PQP5"/>
<proteinExistence type="predicted"/>
<sequence length="174" mass="18468">MILVPASGGAGRVSPFVSGPQFRSRKVAAGCGLWRRRSRAAWVSQNRRSTLTNTVRILAAPRAQTSVSTSPVPTAQQTHNCASMIRSRLVLGYPFNGKADRARTGRSIPAGVGHPKDGRTRTARRSGTSDSLPHSGVRIPVSGGPLEVNSSAVVAATSLHGPFLRHGSDARRRK</sequence>
<evidence type="ECO:0000256" key="1">
    <source>
        <dbReference type="SAM" id="MobiDB-lite"/>
    </source>
</evidence>
<protein>
    <submittedName>
        <fullName evidence="2">Uncharacterized protein</fullName>
    </submittedName>
</protein>
<name>A0A0C3PQP5_PHLG1</name>
<gene>
    <name evidence="2" type="ORF">PHLGIDRAFT_324536</name>
</gene>
<accession>A0A0C3PQP5</accession>
<keyword evidence="3" id="KW-1185">Reference proteome</keyword>
<evidence type="ECO:0000313" key="3">
    <source>
        <dbReference type="Proteomes" id="UP000053257"/>
    </source>
</evidence>